<reference evidence="4" key="1">
    <citation type="submission" date="2017-04" db="EMBL/GenBank/DDBJ databases">
        <authorList>
            <person name="Varghese N."/>
            <person name="Submissions S."/>
        </authorList>
    </citation>
    <scope>NUCLEOTIDE SEQUENCE [LARGE SCALE GENOMIC DNA]</scope>
    <source>
        <strain evidence="4">DSM 4125</strain>
    </source>
</reference>
<dbReference type="EMBL" id="FXAW01000005">
    <property type="protein sequence ID" value="SMG37432.1"/>
    <property type="molecule type" value="Genomic_DNA"/>
</dbReference>
<accession>A0A1X7K8R6</accession>
<dbReference type="InterPro" id="IPR036514">
    <property type="entry name" value="SGNH_hydro_sf"/>
</dbReference>
<dbReference type="Pfam" id="PF08885">
    <property type="entry name" value="GSCFA"/>
    <property type="match status" value="1"/>
</dbReference>
<dbReference type="RefSeq" id="WP_085517578.1">
    <property type="nucleotide sequence ID" value="NZ_FXAW01000005.1"/>
</dbReference>
<dbReference type="SUPFAM" id="SSF52266">
    <property type="entry name" value="SGNH hydrolase"/>
    <property type="match status" value="1"/>
</dbReference>
<feature type="coiled-coil region" evidence="1">
    <location>
        <begin position="148"/>
        <end position="175"/>
    </location>
</feature>
<protein>
    <submittedName>
        <fullName evidence="3">GSCFA family protein</fullName>
    </submittedName>
</protein>
<evidence type="ECO:0000313" key="4">
    <source>
        <dbReference type="Proteomes" id="UP000193804"/>
    </source>
</evidence>
<dbReference type="Proteomes" id="UP000193804">
    <property type="component" value="Unassembled WGS sequence"/>
</dbReference>
<dbReference type="STRING" id="1028.SAMN05661096_02453"/>
<evidence type="ECO:0000259" key="2">
    <source>
        <dbReference type="Pfam" id="PF08885"/>
    </source>
</evidence>
<sequence>MELKTTIEIKPTEEKIHPHDRITSIGSCFADHIGSRFAEMKMDILSNPFGIIYNPISQMRLIKAALNNEDLNEDHIIENRDIYNHLDAHSIFGKKNLIELKDGIREATFKFKEYLESSKVLILTFGTAWVYRYEKTQQIIANCHKLPSQNFQKELLELEDIVQEVTDTLKFLREQNPDLRIILTVSPVRHIKDGIPENMLSKSILRLATNKIKTAIDKTYYFPAFELMMDDLRDYRFYAEDMIHPNNMARNFIWQRFRETFFSEPLFAYCDKWQSIKNDLNHRVMNPGSEEHVQFLEALQKKLNRFSVMGNVEEEIKHVEKELDDAKSQ</sequence>
<dbReference type="GO" id="GO:0016788">
    <property type="term" value="F:hydrolase activity, acting on ester bonds"/>
    <property type="evidence" value="ECO:0007669"/>
    <property type="project" value="UniProtKB-ARBA"/>
</dbReference>
<gene>
    <name evidence="3" type="ORF">SAMN05661096_02453</name>
</gene>
<keyword evidence="4" id="KW-1185">Reference proteome</keyword>
<evidence type="ECO:0000313" key="3">
    <source>
        <dbReference type="EMBL" id="SMG37432.1"/>
    </source>
</evidence>
<proteinExistence type="predicted"/>
<name>A0A1X7K8R6_9BACT</name>
<dbReference type="InterPro" id="IPR014982">
    <property type="entry name" value="GSCFA"/>
</dbReference>
<keyword evidence="1" id="KW-0175">Coiled coil</keyword>
<dbReference type="OrthoDB" id="9807687at2"/>
<dbReference type="Gene3D" id="3.40.50.1110">
    <property type="entry name" value="SGNH hydrolase"/>
    <property type="match status" value="1"/>
</dbReference>
<dbReference type="AlphaFoldDB" id="A0A1X7K8R6"/>
<feature type="domain" description="GSCFA" evidence="2">
    <location>
        <begin position="21"/>
        <end position="257"/>
    </location>
</feature>
<organism evidence="3 4">
    <name type="scientific">Marivirga sericea</name>
    <dbReference type="NCBI Taxonomy" id="1028"/>
    <lineage>
        <taxon>Bacteria</taxon>
        <taxon>Pseudomonadati</taxon>
        <taxon>Bacteroidota</taxon>
        <taxon>Cytophagia</taxon>
        <taxon>Cytophagales</taxon>
        <taxon>Marivirgaceae</taxon>
        <taxon>Marivirga</taxon>
    </lineage>
</organism>
<evidence type="ECO:0000256" key="1">
    <source>
        <dbReference type="SAM" id="Coils"/>
    </source>
</evidence>